<dbReference type="EMBL" id="JABFAI010000007">
    <property type="protein sequence ID" value="KAF4961154.1"/>
    <property type="molecule type" value="Genomic_DNA"/>
</dbReference>
<dbReference type="Proteomes" id="UP000604273">
    <property type="component" value="Unassembled WGS sequence"/>
</dbReference>
<evidence type="ECO:0000259" key="1">
    <source>
        <dbReference type="Pfam" id="PF01822"/>
    </source>
</evidence>
<dbReference type="OrthoDB" id="2019572at2759"/>
<dbReference type="AlphaFoldDB" id="A0A8H4TNQ9"/>
<proteinExistence type="predicted"/>
<name>A0A8H4TNQ9_9HYPO</name>
<reference evidence="2" key="2">
    <citation type="submission" date="2020-05" db="EMBL/GenBank/DDBJ databases">
        <authorList>
            <person name="Kim H.-S."/>
            <person name="Proctor R.H."/>
            <person name="Brown D.W."/>
        </authorList>
    </citation>
    <scope>NUCLEOTIDE SEQUENCE</scope>
    <source>
        <strain evidence="2">NRRL 45417</strain>
    </source>
</reference>
<dbReference type="Pfam" id="PF01822">
    <property type="entry name" value="WSC"/>
    <property type="match status" value="1"/>
</dbReference>
<evidence type="ECO:0000313" key="2">
    <source>
        <dbReference type="EMBL" id="KAF4961154.1"/>
    </source>
</evidence>
<comment type="caution">
    <text evidence="2">The sequence shown here is derived from an EMBL/GenBank/DDBJ whole genome shotgun (WGS) entry which is preliminary data.</text>
</comment>
<organism evidence="2 3">
    <name type="scientific">Fusarium gaditjirri</name>
    <dbReference type="NCBI Taxonomy" id="282569"/>
    <lineage>
        <taxon>Eukaryota</taxon>
        <taxon>Fungi</taxon>
        <taxon>Dikarya</taxon>
        <taxon>Ascomycota</taxon>
        <taxon>Pezizomycotina</taxon>
        <taxon>Sordariomycetes</taxon>
        <taxon>Hypocreomycetidae</taxon>
        <taxon>Hypocreales</taxon>
        <taxon>Nectriaceae</taxon>
        <taxon>Fusarium</taxon>
        <taxon>Fusarium nisikadoi species complex</taxon>
    </lineage>
</organism>
<keyword evidence="3" id="KW-1185">Reference proteome</keyword>
<sequence>MTTASCVALARGQAYVGIYVQSCYASDSLDSTTMVLNGRCDIPCPGDSSHICGGLVVSSSERPWVGPRKALDKRAAPANIILTLYALDDEPSSPGETSIEVGSLTMICIVVGVLL</sequence>
<feature type="domain" description="WSC" evidence="1">
    <location>
        <begin position="1"/>
        <end position="54"/>
    </location>
</feature>
<dbReference type="InterPro" id="IPR002889">
    <property type="entry name" value="WSC_carb-bd"/>
</dbReference>
<reference evidence="2" key="1">
    <citation type="journal article" date="2020" name="BMC Genomics">
        <title>Correction to: Identification and distribution of gene clusters required for synthesis of sphingolipid metabolism inhibitors in diverse species of the filamentous fungus Fusarium.</title>
        <authorList>
            <person name="Kim H.S."/>
            <person name="Lohmar J.M."/>
            <person name="Busman M."/>
            <person name="Brown D.W."/>
            <person name="Naumann T.A."/>
            <person name="Divon H.H."/>
            <person name="Lysoe E."/>
            <person name="Uhlig S."/>
            <person name="Proctor R.H."/>
        </authorList>
    </citation>
    <scope>NUCLEOTIDE SEQUENCE</scope>
    <source>
        <strain evidence="2">NRRL 45417</strain>
    </source>
</reference>
<gene>
    <name evidence="2" type="ORF">FGADI_390</name>
</gene>
<protein>
    <recommendedName>
        <fullName evidence="1">WSC domain-containing protein</fullName>
    </recommendedName>
</protein>
<evidence type="ECO:0000313" key="3">
    <source>
        <dbReference type="Proteomes" id="UP000604273"/>
    </source>
</evidence>
<accession>A0A8H4TNQ9</accession>